<evidence type="ECO:0000313" key="4">
    <source>
        <dbReference type="Proteomes" id="UP000320735"/>
    </source>
</evidence>
<dbReference type="Gene3D" id="2.130.10.10">
    <property type="entry name" value="YVTN repeat-like/Quinoprotein amine dehydrogenase"/>
    <property type="match status" value="2"/>
</dbReference>
<dbReference type="SUPFAM" id="SSF63829">
    <property type="entry name" value="Calcium-dependent phosphotriesterase"/>
    <property type="match status" value="1"/>
</dbReference>
<sequence>MHDNRTRPIFKRRDDQRQTRFPLLSVATCLIVTTTIAVTSHAGHNGNKGLGGVKSGRFLNDERQFFTTDDGLPSDVVSSIAVTTDGTVWAGTEAGLAQFSGDRFEPIAAAFQAVTHLTAWGGGVVFLMGDSIMSYKDGDLATVISLPPGWKDDVEVTCLGGGKSLLLGTTRGLYFRDGTEIKRFGRFRDIATDESQVFAIAVNNHGDLVLGTSTGLFERKRQESWERLHPGAGSYSWAPINVRGVAYDDQGRLWFACPQGMGVRTGGEWQLFTGVEGLPYDDFTSLATGKTETWLGTTIGAIRYHEGEWSYRRGLRWVPDDVIRDIAVSANGDTWFATAKGVGRIQQQVTSLAEKARFFEDEIDKYHRRTPFGFVMSVGLDEPGDKSHIKPHDSDNDGLWTSMYGAGECFAYAATKDPLAKQRATKAMLAMKFLSDVTQGGEHPAPHGFPARTVLPIEGRNPNDHDNRERDVAKQRDEDPLWKVIEPRWPVSADGKWYWKTDTSSDELDGHYFLYGLYYDLVAENEEEKAMVREVVARVTDHLIDHDFQLVDHDGKPTRWGRFSPKELNRDLNFSTGLRGINSLSMLSFLKVAVHVTGDNKYQQAYQTLVKEHLYATNTLLAKRQMGIGTGNQSDDEMAFMSYYGLINYEDDPELRMHYLISLMPYWKLVEAERNPLFNYIFASCFDTIESGTYRRKAPKSALEEALFTLRRYPRDRVGWGFRNSHRKDIVPLEGGWYEMWWKKWGQKKGLLRSGYTVPIDEHFLEFWNKDVWSLDEAGDGKTLCDGASFLLPYYMGLYHGFIVE</sequence>
<reference evidence="3 4" key="1">
    <citation type="submission" date="2019-02" db="EMBL/GenBank/DDBJ databases">
        <title>Deep-cultivation of Planctomycetes and their phenomic and genomic characterization uncovers novel biology.</title>
        <authorList>
            <person name="Wiegand S."/>
            <person name="Jogler M."/>
            <person name="Boedeker C."/>
            <person name="Pinto D."/>
            <person name="Vollmers J."/>
            <person name="Rivas-Marin E."/>
            <person name="Kohn T."/>
            <person name="Peeters S.H."/>
            <person name="Heuer A."/>
            <person name="Rast P."/>
            <person name="Oberbeckmann S."/>
            <person name="Bunk B."/>
            <person name="Jeske O."/>
            <person name="Meyerdierks A."/>
            <person name="Storesund J.E."/>
            <person name="Kallscheuer N."/>
            <person name="Luecker S."/>
            <person name="Lage O.M."/>
            <person name="Pohl T."/>
            <person name="Merkel B.J."/>
            <person name="Hornburger P."/>
            <person name="Mueller R.-W."/>
            <person name="Bruemmer F."/>
            <person name="Labrenz M."/>
            <person name="Spormann A.M."/>
            <person name="Op Den Camp H."/>
            <person name="Overmann J."/>
            <person name="Amann R."/>
            <person name="Jetten M.S.M."/>
            <person name="Mascher T."/>
            <person name="Medema M.H."/>
            <person name="Devos D.P."/>
            <person name="Kaster A.-K."/>
            <person name="Ovreas L."/>
            <person name="Rohde M."/>
            <person name="Galperin M.Y."/>
            <person name="Jogler C."/>
        </authorList>
    </citation>
    <scope>NUCLEOTIDE SEQUENCE [LARGE SCALE GENOMIC DNA]</scope>
    <source>
        <strain evidence="3 4">CA54</strain>
    </source>
</reference>
<dbReference type="AlphaFoldDB" id="A0A5C6B9I0"/>
<evidence type="ECO:0000313" key="3">
    <source>
        <dbReference type="EMBL" id="TWU08610.1"/>
    </source>
</evidence>
<organism evidence="3 4">
    <name type="scientific">Symmachiella macrocystis</name>
    <dbReference type="NCBI Taxonomy" id="2527985"/>
    <lineage>
        <taxon>Bacteria</taxon>
        <taxon>Pseudomonadati</taxon>
        <taxon>Planctomycetota</taxon>
        <taxon>Planctomycetia</taxon>
        <taxon>Planctomycetales</taxon>
        <taxon>Planctomycetaceae</taxon>
        <taxon>Symmachiella</taxon>
    </lineage>
</organism>
<dbReference type="Pfam" id="PF07494">
    <property type="entry name" value="Reg_prop"/>
    <property type="match status" value="1"/>
</dbReference>
<gene>
    <name evidence="3" type="ORF">CA54_38440</name>
</gene>
<feature type="compositionally biased region" description="Basic and acidic residues" evidence="1">
    <location>
        <begin position="461"/>
        <end position="475"/>
    </location>
</feature>
<keyword evidence="2" id="KW-0472">Membrane</keyword>
<keyword evidence="2" id="KW-1133">Transmembrane helix</keyword>
<accession>A0A5C6B9I0</accession>
<dbReference type="RefSeq" id="WP_146372435.1">
    <property type="nucleotide sequence ID" value="NZ_SJPP01000002.1"/>
</dbReference>
<protein>
    <submittedName>
        <fullName evidence="3">Two component regulator propeller</fullName>
    </submittedName>
</protein>
<name>A0A5C6B9I0_9PLAN</name>
<evidence type="ECO:0000256" key="2">
    <source>
        <dbReference type="SAM" id="Phobius"/>
    </source>
</evidence>
<evidence type="ECO:0000256" key="1">
    <source>
        <dbReference type="SAM" id="MobiDB-lite"/>
    </source>
</evidence>
<dbReference type="OrthoDB" id="1817428at2"/>
<dbReference type="InterPro" id="IPR015943">
    <property type="entry name" value="WD40/YVTN_repeat-like_dom_sf"/>
</dbReference>
<dbReference type="Proteomes" id="UP000320735">
    <property type="component" value="Unassembled WGS sequence"/>
</dbReference>
<comment type="caution">
    <text evidence="3">The sequence shown here is derived from an EMBL/GenBank/DDBJ whole genome shotgun (WGS) entry which is preliminary data.</text>
</comment>
<proteinExistence type="predicted"/>
<feature type="transmembrane region" description="Helical" evidence="2">
    <location>
        <begin position="21"/>
        <end position="38"/>
    </location>
</feature>
<dbReference type="InterPro" id="IPR011110">
    <property type="entry name" value="Reg_prop"/>
</dbReference>
<keyword evidence="4" id="KW-1185">Reference proteome</keyword>
<keyword evidence="2" id="KW-0812">Transmembrane</keyword>
<dbReference type="EMBL" id="SJPP01000002">
    <property type="protein sequence ID" value="TWU08610.1"/>
    <property type="molecule type" value="Genomic_DNA"/>
</dbReference>
<feature type="region of interest" description="Disordered" evidence="1">
    <location>
        <begin position="440"/>
        <end position="475"/>
    </location>
</feature>